<dbReference type="Pfam" id="PF03551">
    <property type="entry name" value="PadR"/>
    <property type="match status" value="1"/>
</dbReference>
<dbReference type="PANTHER" id="PTHR43252:SF5">
    <property type="entry name" value="TRANSCRIPTIONAL REGULATOR, PADR-LIKE FAMILY"/>
    <property type="match status" value="1"/>
</dbReference>
<proteinExistence type="predicted"/>
<gene>
    <name evidence="2" type="ORF">B9J98_02230</name>
</gene>
<evidence type="ECO:0000259" key="1">
    <source>
        <dbReference type="Pfam" id="PF03551"/>
    </source>
</evidence>
<dbReference type="InterPro" id="IPR036390">
    <property type="entry name" value="WH_DNA-bd_sf"/>
</dbReference>
<comment type="caution">
    <text evidence="2">The sequence shown here is derived from an EMBL/GenBank/DDBJ whole genome shotgun (WGS) entry which is preliminary data.</text>
</comment>
<protein>
    <recommendedName>
        <fullName evidence="1">Transcription regulator PadR N-terminal domain-containing protein</fullName>
    </recommendedName>
</protein>
<name>A0A2R7Y8B7_9ARCH</name>
<evidence type="ECO:0000313" key="3">
    <source>
        <dbReference type="Proteomes" id="UP000244066"/>
    </source>
</evidence>
<dbReference type="PANTHER" id="PTHR43252">
    <property type="entry name" value="TRANSCRIPTIONAL REGULATOR YQJI"/>
    <property type="match status" value="1"/>
</dbReference>
<dbReference type="InterPro" id="IPR005149">
    <property type="entry name" value="Tscrpt_reg_PadR_N"/>
</dbReference>
<reference evidence="2 3" key="1">
    <citation type="submission" date="2017-04" db="EMBL/GenBank/DDBJ databases">
        <title>Draft Aigarchaeota genome from a New Zealand hot spring.</title>
        <authorList>
            <person name="Reysenbach A.-L."/>
            <person name="Donaho J.A."/>
            <person name="Gerhart J."/>
            <person name="Kelley J.F."/>
            <person name="Kouba K."/>
            <person name="Podar M."/>
            <person name="Stott M."/>
        </authorList>
    </citation>
    <scope>NUCLEOTIDE SEQUENCE [LARGE SCALE GENOMIC DNA]</scope>
    <source>
        <strain evidence="2">NZ13_MG1</strain>
    </source>
</reference>
<dbReference type="Proteomes" id="UP000244066">
    <property type="component" value="Unassembled WGS sequence"/>
</dbReference>
<dbReference type="EMBL" id="NDWU01000004">
    <property type="protein sequence ID" value="PUA33780.1"/>
    <property type="molecule type" value="Genomic_DNA"/>
</dbReference>
<evidence type="ECO:0000313" key="2">
    <source>
        <dbReference type="EMBL" id="PUA33780.1"/>
    </source>
</evidence>
<sequence>MFDYPLHLPHIKHWMRHMAAVPKGFLRYFVLELLNERPLSGSEIMSEIDRMTHGCWRPSPGSVYPLLAWLQDNGYIEEVPAQESGVKRYTLTAKGKDLLEEQRKLRAHFGMERIYPIPPFCGPRLRIPLEDTEEVHGTFRRFFRALFNLGMSLEENFSEPVLKEALNVLREAAEKLEEMEKRLRGAS</sequence>
<dbReference type="SUPFAM" id="SSF46785">
    <property type="entry name" value="Winged helix' DNA-binding domain"/>
    <property type="match status" value="1"/>
</dbReference>
<organism evidence="2 3">
    <name type="scientific">Candidatus Terraquivivens tikiterensis</name>
    <dbReference type="NCBI Taxonomy" id="1980982"/>
    <lineage>
        <taxon>Archaea</taxon>
        <taxon>Nitrososphaerota</taxon>
        <taxon>Candidatus Wolframiiraptoraceae</taxon>
        <taxon>Candidatus Terraquivivens</taxon>
    </lineage>
</organism>
<dbReference type="AlphaFoldDB" id="A0A2R7Y8B7"/>
<accession>A0A2R7Y8B7</accession>
<dbReference type="InterPro" id="IPR036388">
    <property type="entry name" value="WH-like_DNA-bd_sf"/>
</dbReference>
<dbReference type="Gene3D" id="1.10.10.10">
    <property type="entry name" value="Winged helix-like DNA-binding domain superfamily/Winged helix DNA-binding domain"/>
    <property type="match status" value="1"/>
</dbReference>
<feature type="domain" description="Transcription regulator PadR N-terminal" evidence="1">
    <location>
        <begin position="30"/>
        <end position="101"/>
    </location>
</feature>